<name>A0AC35UC59_9BILA</name>
<dbReference type="Proteomes" id="UP000095286">
    <property type="component" value="Unplaced"/>
</dbReference>
<accession>A0AC35UC59</accession>
<organism evidence="1 2">
    <name type="scientific">Rhabditophanes sp. KR3021</name>
    <dbReference type="NCBI Taxonomy" id="114890"/>
    <lineage>
        <taxon>Eukaryota</taxon>
        <taxon>Metazoa</taxon>
        <taxon>Ecdysozoa</taxon>
        <taxon>Nematoda</taxon>
        <taxon>Chromadorea</taxon>
        <taxon>Rhabditida</taxon>
        <taxon>Tylenchina</taxon>
        <taxon>Panagrolaimomorpha</taxon>
        <taxon>Strongyloidoidea</taxon>
        <taxon>Alloionematidae</taxon>
        <taxon>Rhabditophanes</taxon>
    </lineage>
</organism>
<evidence type="ECO:0000313" key="2">
    <source>
        <dbReference type="WBParaSite" id="RSKR_0000996300.1"/>
    </source>
</evidence>
<protein>
    <submittedName>
        <fullName evidence="2">PCI domain-containing protein</fullName>
    </submittedName>
</protein>
<evidence type="ECO:0000313" key="1">
    <source>
        <dbReference type="Proteomes" id="UP000095286"/>
    </source>
</evidence>
<dbReference type="WBParaSite" id="RSKR_0000996300.1">
    <property type="protein sequence ID" value="RSKR_0000996300.1"/>
    <property type="gene ID" value="RSKR_0000996300"/>
</dbReference>
<reference evidence="2" key="1">
    <citation type="submission" date="2016-11" db="UniProtKB">
        <authorList>
            <consortium name="WormBaseParasite"/>
        </authorList>
    </citation>
    <scope>IDENTIFICATION</scope>
    <source>
        <strain evidence="2">KR3021</strain>
    </source>
</reference>
<sequence>MDNNFSDDLTDRDSFQGLGNSSSNTMDLDVDEESFNENDPDYGVDDDMMNCSNENPADGIDAMPRFDDRIGQSKTGTEKARITIEYCNINPAEIIKEYSVIAANNRLLHIAETCPSQSVVYLMALLTNIKEKTTNISFETEVFNRLTSNSSTPSANDVAWIEKTREVVKNKGAAIRAKVKSAEESNIKEDMQEAYIEQYHFLMKCGEFDNAMKNLNNVVKENVQYTDTVLDGYIKMLETAFFMDAFTKMDSILQQLCKALKDENSSYNESASIASAKRQSEFQKISAKYHVMDGLYKMVRSNFACAAEAFRQADFELVDNPSTLILKDIALYGAICALATLSIDQVKSQFLLNTNFKKALISNTTIYDLVVNYSNSQFHKISPILKSIKNDLYSDKYLCPLVDRLYNLIMQNCVLQYMNPYSQGTISSMAATFEMSPDDMLDLLESLIIAGKINARLDAIHMVYTTGIKKSRDDFVNTSLTAQKLVLARSNASILRAIHIAGNQFIHDDAKSKRYTGQSELGGRPTPSQENSQPSRSSGFAKITNFFNSKKN</sequence>
<proteinExistence type="predicted"/>